<evidence type="ECO:0000313" key="2">
    <source>
        <dbReference type="Proteomes" id="UP001597181"/>
    </source>
</evidence>
<reference evidence="2" key="1">
    <citation type="journal article" date="2019" name="Int. J. Syst. Evol. Microbiol.">
        <title>The Global Catalogue of Microorganisms (GCM) 10K type strain sequencing project: providing services to taxonomists for standard genome sequencing and annotation.</title>
        <authorList>
            <consortium name="The Broad Institute Genomics Platform"/>
            <consortium name="The Broad Institute Genome Sequencing Center for Infectious Disease"/>
            <person name="Wu L."/>
            <person name="Ma J."/>
        </authorList>
    </citation>
    <scope>NUCLEOTIDE SEQUENCE [LARGE SCALE GENOMIC DNA]</scope>
    <source>
        <strain evidence="2">CCUG 50213</strain>
    </source>
</reference>
<protein>
    <submittedName>
        <fullName evidence="1">Uncharacterized protein</fullName>
    </submittedName>
</protein>
<dbReference type="RefSeq" id="WP_343959900.1">
    <property type="nucleotide sequence ID" value="NZ_BAAAKZ010000003.1"/>
</dbReference>
<evidence type="ECO:0000313" key="1">
    <source>
        <dbReference type="EMBL" id="MFD1200726.1"/>
    </source>
</evidence>
<dbReference type="EMBL" id="JBHTLY010000001">
    <property type="protein sequence ID" value="MFD1200726.1"/>
    <property type="molecule type" value="Genomic_DNA"/>
</dbReference>
<proteinExistence type="predicted"/>
<accession>A0ABW3TIZ2</accession>
<gene>
    <name evidence="1" type="ORF">ACFQ3U_02305</name>
</gene>
<comment type="caution">
    <text evidence="1">The sequence shown here is derived from an EMBL/GenBank/DDBJ whole genome shotgun (WGS) entry which is preliminary data.</text>
</comment>
<keyword evidence="2" id="KW-1185">Reference proteome</keyword>
<name>A0ABW3TIZ2_9MICO</name>
<organism evidence="1 2">
    <name type="scientific">Leucobacter albus</name>
    <dbReference type="NCBI Taxonomy" id="272210"/>
    <lineage>
        <taxon>Bacteria</taxon>
        <taxon>Bacillati</taxon>
        <taxon>Actinomycetota</taxon>
        <taxon>Actinomycetes</taxon>
        <taxon>Micrococcales</taxon>
        <taxon>Microbacteriaceae</taxon>
        <taxon>Leucobacter</taxon>
    </lineage>
</organism>
<dbReference type="Proteomes" id="UP001597181">
    <property type="component" value="Unassembled WGS sequence"/>
</dbReference>
<sequence>MREVRVEHELSELVAHKARVADSETRYELRTGHFSCTLPQASA</sequence>